<proteinExistence type="predicted"/>
<dbReference type="AlphaFoldDB" id="A0A951IYY7"/>
<dbReference type="EMBL" id="RPHB01000004">
    <property type="protein sequence ID" value="MBW3468018.1"/>
    <property type="molecule type" value="Genomic_DNA"/>
</dbReference>
<dbReference type="Pfam" id="PF00583">
    <property type="entry name" value="Acetyltransf_1"/>
    <property type="match status" value="1"/>
</dbReference>
<dbReference type="InterPro" id="IPR000182">
    <property type="entry name" value="GNAT_dom"/>
</dbReference>
<evidence type="ECO:0000313" key="3">
    <source>
        <dbReference type="Proteomes" id="UP000727490"/>
    </source>
</evidence>
<evidence type="ECO:0000259" key="1">
    <source>
        <dbReference type="PROSITE" id="PS51186"/>
    </source>
</evidence>
<organism evidence="2 3">
    <name type="scientific">Arthrospiribacter ruber</name>
    <dbReference type="NCBI Taxonomy" id="2487934"/>
    <lineage>
        <taxon>Bacteria</taxon>
        <taxon>Pseudomonadati</taxon>
        <taxon>Bacteroidota</taxon>
        <taxon>Cytophagia</taxon>
        <taxon>Cytophagales</taxon>
        <taxon>Cyclobacteriaceae</taxon>
        <taxon>Arthrospiribacter</taxon>
    </lineage>
</organism>
<dbReference type="RefSeq" id="WP_219288681.1">
    <property type="nucleotide sequence ID" value="NZ_RPHB01000004.1"/>
</dbReference>
<feature type="domain" description="N-acetyltransferase" evidence="1">
    <location>
        <begin position="7"/>
        <end position="185"/>
    </location>
</feature>
<sequence length="185" mass="21350">MEAHYQIKIAETTEELQGILQLQKANHEKSLSSINDGFVTVSHRLDDLEKMNGIAPHVIVKDGSRVIAYILAMTAKSKDDIPVLKPMFEEFNQILYNGLKVSNYQYIVIGQVCVDKDYRGMGLLDKAYAFYKKVHCPDFEFAITEIASRNQRSIKAHERIGFKIIHQFVDEIPEEWSIVLWDWSE</sequence>
<name>A0A951IYY7_9BACT</name>
<gene>
    <name evidence="2" type="ORF">EGN73_09345</name>
</gene>
<protein>
    <submittedName>
        <fullName evidence="2">GNAT family N-acetyltransferase</fullName>
    </submittedName>
</protein>
<keyword evidence="3" id="KW-1185">Reference proteome</keyword>
<dbReference type="PROSITE" id="PS51186">
    <property type="entry name" value="GNAT"/>
    <property type="match status" value="1"/>
</dbReference>
<evidence type="ECO:0000313" key="2">
    <source>
        <dbReference type="EMBL" id="MBW3468018.1"/>
    </source>
</evidence>
<comment type="caution">
    <text evidence="2">The sequence shown here is derived from an EMBL/GenBank/DDBJ whole genome shotgun (WGS) entry which is preliminary data.</text>
</comment>
<dbReference type="GO" id="GO:0016747">
    <property type="term" value="F:acyltransferase activity, transferring groups other than amino-acyl groups"/>
    <property type="evidence" value="ECO:0007669"/>
    <property type="project" value="InterPro"/>
</dbReference>
<accession>A0A951IYY7</accession>
<dbReference type="Proteomes" id="UP000727490">
    <property type="component" value="Unassembled WGS sequence"/>
</dbReference>
<reference evidence="2 3" key="1">
    <citation type="journal article" date="2020" name="Syst. Appl. Microbiol.">
        <title>Arthrospiribacter ruber gen. nov., sp. nov., a novel bacterium isolated from Arthrospira cultures.</title>
        <authorList>
            <person name="Waleron M."/>
            <person name="Misztak A."/>
            <person name="Waleron M.M."/>
            <person name="Furmaniak M."/>
            <person name="Mrozik A."/>
            <person name="Waleron K."/>
        </authorList>
    </citation>
    <scope>NUCLEOTIDE SEQUENCE [LARGE SCALE GENOMIC DNA]</scope>
    <source>
        <strain evidence="2 3">DPMB0001</strain>
    </source>
</reference>